<gene>
    <name evidence="1" type="ORF">KIPB_007346</name>
</gene>
<dbReference type="AlphaFoldDB" id="A0A9K3CYE7"/>
<dbReference type="Proteomes" id="UP000265618">
    <property type="component" value="Unassembled WGS sequence"/>
</dbReference>
<comment type="caution">
    <text evidence="1">The sequence shown here is derived from an EMBL/GenBank/DDBJ whole genome shotgun (WGS) entry which is preliminary data.</text>
</comment>
<keyword evidence="2" id="KW-1185">Reference proteome</keyword>
<accession>A0A9K3CYE7</accession>
<organism evidence="1 2">
    <name type="scientific">Kipferlia bialata</name>
    <dbReference type="NCBI Taxonomy" id="797122"/>
    <lineage>
        <taxon>Eukaryota</taxon>
        <taxon>Metamonada</taxon>
        <taxon>Carpediemonas-like organisms</taxon>
        <taxon>Kipferlia</taxon>
    </lineage>
</organism>
<dbReference type="EMBL" id="BDIP01002052">
    <property type="protein sequence ID" value="GIQ85644.1"/>
    <property type="molecule type" value="Genomic_DNA"/>
</dbReference>
<sequence length="74" mass="8289">MQSYDAADYGYEFQRTDMAFTSTWRQDATFEGKGDEAPYAETRFRHPSLSAISHCAFHPTYPCAAVVSETSPNA</sequence>
<name>A0A9K3CYE7_9EUKA</name>
<evidence type="ECO:0000313" key="2">
    <source>
        <dbReference type="Proteomes" id="UP000265618"/>
    </source>
</evidence>
<feature type="non-terminal residue" evidence="1">
    <location>
        <position position="1"/>
    </location>
</feature>
<proteinExistence type="predicted"/>
<reference evidence="1 2" key="1">
    <citation type="journal article" date="2018" name="PLoS ONE">
        <title>The draft genome of Kipferlia bialata reveals reductive genome evolution in fornicate parasites.</title>
        <authorList>
            <person name="Tanifuji G."/>
            <person name="Takabayashi S."/>
            <person name="Kume K."/>
            <person name="Takagi M."/>
            <person name="Nakayama T."/>
            <person name="Kamikawa R."/>
            <person name="Inagaki Y."/>
            <person name="Hashimoto T."/>
        </authorList>
    </citation>
    <scope>NUCLEOTIDE SEQUENCE [LARGE SCALE GENOMIC DNA]</scope>
    <source>
        <strain evidence="1">NY0173</strain>
    </source>
</reference>
<protein>
    <submittedName>
        <fullName evidence="1">Uncharacterized protein</fullName>
    </submittedName>
</protein>
<evidence type="ECO:0000313" key="1">
    <source>
        <dbReference type="EMBL" id="GIQ85644.1"/>
    </source>
</evidence>